<evidence type="ECO:0000313" key="3">
    <source>
        <dbReference type="Proteomes" id="UP000006727"/>
    </source>
</evidence>
<evidence type="ECO:0008006" key="4">
    <source>
        <dbReference type="Google" id="ProtNLM"/>
    </source>
</evidence>
<dbReference type="PANTHER" id="PTHR37015:SF2">
    <property type="entry name" value="REVERSE TRANSCRIPTASE DOMAIN-CONTAINING PROTEIN"/>
    <property type="match status" value="1"/>
</dbReference>
<proteinExistence type="predicted"/>
<dbReference type="Gramene" id="Pp3c3_36660V3.2">
    <property type="protein sequence ID" value="PAC:32940256.CDS.1"/>
    <property type="gene ID" value="Pp3c3_36660"/>
</dbReference>
<dbReference type="AlphaFoldDB" id="A9SMW2"/>
<reference evidence="2" key="3">
    <citation type="submission" date="2020-12" db="UniProtKB">
        <authorList>
            <consortium name="EnsemblPlants"/>
        </authorList>
    </citation>
    <scope>IDENTIFICATION</scope>
</reference>
<dbReference type="GeneID" id="112279901"/>
<dbReference type="PaxDb" id="3218-PP1S96_85V6.1"/>
<dbReference type="eggNOG" id="ENOG502QSPR">
    <property type="taxonomic scope" value="Eukaryota"/>
</dbReference>
<dbReference type="Proteomes" id="UP000006727">
    <property type="component" value="Chromosome 3"/>
</dbReference>
<dbReference type="OrthoDB" id="74545at2759"/>
<protein>
    <recommendedName>
        <fullName evidence="4">Reverse transcriptase domain-containing protein</fullName>
    </recommendedName>
</protein>
<dbReference type="STRING" id="3218.A9SMW2"/>
<reference evidence="1 3" key="2">
    <citation type="journal article" date="2018" name="Plant J.">
        <title>The Physcomitrella patens chromosome-scale assembly reveals moss genome structure and evolution.</title>
        <authorList>
            <person name="Lang D."/>
            <person name="Ullrich K.K."/>
            <person name="Murat F."/>
            <person name="Fuchs J."/>
            <person name="Jenkins J."/>
            <person name="Haas F.B."/>
            <person name="Piednoel M."/>
            <person name="Gundlach H."/>
            <person name="Van Bel M."/>
            <person name="Meyberg R."/>
            <person name="Vives C."/>
            <person name="Morata J."/>
            <person name="Symeonidi A."/>
            <person name="Hiss M."/>
            <person name="Muchero W."/>
            <person name="Kamisugi Y."/>
            <person name="Saleh O."/>
            <person name="Blanc G."/>
            <person name="Decker E.L."/>
            <person name="van Gessel N."/>
            <person name="Grimwood J."/>
            <person name="Hayes R.D."/>
            <person name="Graham S.W."/>
            <person name="Gunter L.E."/>
            <person name="McDaniel S.F."/>
            <person name="Hoernstein S.N.W."/>
            <person name="Larsson A."/>
            <person name="Li F.W."/>
            <person name="Perroud P.F."/>
            <person name="Phillips J."/>
            <person name="Ranjan P."/>
            <person name="Rokshar D.S."/>
            <person name="Rothfels C.J."/>
            <person name="Schneider L."/>
            <person name="Shu S."/>
            <person name="Stevenson D.W."/>
            <person name="Thummler F."/>
            <person name="Tillich M."/>
            <person name="Villarreal Aguilar J.C."/>
            <person name="Widiez T."/>
            <person name="Wong G.K."/>
            <person name="Wymore A."/>
            <person name="Zhang Y."/>
            <person name="Zimmer A.D."/>
            <person name="Quatrano R.S."/>
            <person name="Mayer K.F.X."/>
            <person name="Goodstein D."/>
            <person name="Casacuberta J.M."/>
            <person name="Vandepoele K."/>
            <person name="Reski R."/>
            <person name="Cuming A.C."/>
            <person name="Tuskan G.A."/>
            <person name="Maumus F."/>
            <person name="Salse J."/>
            <person name="Schmutz J."/>
            <person name="Rensing S.A."/>
        </authorList>
    </citation>
    <scope>NUCLEOTIDE SEQUENCE [LARGE SCALE GENOMIC DNA]</scope>
    <source>
        <strain evidence="2 3">cv. Gransden 2004</strain>
    </source>
</reference>
<keyword evidence="3" id="KW-1185">Reference proteome</keyword>
<gene>
    <name evidence="2" type="primary">LOC112279901</name>
    <name evidence="1" type="ORF">PHYPA_005476</name>
</gene>
<dbReference type="EnsemblPlants" id="Pp3c3_36660V3.1">
    <property type="protein sequence ID" value="PAC:32940255.CDS.1"/>
    <property type="gene ID" value="Pp3c3_36660"/>
</dbReference>
<dbReference type="HOGENOM" id="CLU_008952_0_0_1"/>
<name>A9SMW2_PHYPA</name>
<dbReference type="RefSeq" id="XP_024370411.1">
    <property type="nucleotide sequence ID" value="XM_024514643.2"/>
</dbReference>
<dbReference type="Gramene" id="Pp3c3_36660V3.1">
    <property type="protein sequence ID" value="PAC:32940255.CDS.1"/>
    <property type="gene ID" value="Pp3c3_36660"/>
</dbReference>
<dbReference type="RefSeq" id="XP_024370410.1">
    <property type="nucleotide sequence ID" value="XM_024514642.2"/>
</dbReference>
<dbReference type="PANTHER" id="PTHR37015">
    <property type="entry name" value="REVERSE TRANSCRIPTASE DOMAIN-CONTAINING PROTEIN"/>
    <property type="match status" value="1"/>
</dbReference>
<accession>A9SMW2</accession>
<evidence type="ECO:0000313" key="2">
    <source>
        <dbReference type="EnsemblPlants" id="PAC:32940255.CDS.1"/>
    </source>
</evidence>
<dbReference type="EnsemblPlants" id="Pp3c3_36660V3.2">
    <property type="protein sequence ID" value="PAC:32940256.CDS.1"/>
    <property type="gene ID" value="Pp3c3_36660"/>
</dbReference>
<organism evidence="1">
    <name type="scientific">Physcomitrium patens</name>
    <name type="common">Spreading-leaved earth moss</name>
    <name type="synonym">Physcomitrella patens</name>
    <dbReference type="NCBI Taxonomy" id="3218"/>
    <lineage>
        <taxon>Eukaryota</taxon>
        <taxon>Viridiplantae</taxon>
        <taxon>Streptophyta</taxon>
        <taxon>Embryophyta</taxon>
        <taxon>Bryophyta</taxon>
        <taxon>Bryophytina</taxon>
        <taxon>Bryopsida</taxon>
        <taxon>Funariidae</taxon>
        <taxon>Funariales</taxon>
        <taxon>Funariaceae</taxon>
        <taxon>Physcomitrium</taxon>
    </lineage>
</organism>
<evidence type="ECO:0000313" key="1">
    <source>
        <dbReference type="EMBL" id="PNR58481.1"/>
    </source>
</evidence>
<reference evidence="1 3" key="1">
    <citation type="journal article" date="2008" name="Science">
        <title>The Physcomitrella genome reveals evolutionary insights into the conquest of land by plants.</title>
        <authorList>
            <person name="Rensing S."/>
            <person name="Lang D."/>
            <person name="Zimmer A."/>
            <person name="Terry A."/>
            <person name="Salamov A."/>
            <person name="Shapiro H."/>
            <person name="Nishiyama T."/>
            <person name="Perroud P.-F."/>
            <person name="Lindquist E."/>
            <person name="Kamisugi Y."/>
            <person name="Tanahashi T."/>
            <person name="Sakakibara K."/>
            <person name="Fujita T."/>
            <person name="Oishi K."/>
            <person name="Shin-I T."/>
            <person name="Kuroki Y."/>
            <person name="Toyoda A."/>
            <person name="Suzuki Y."/>
            <person name="Hashimoto A."/>
            <person name="Yamaguchi K."/>
            <person name="Sugano A."/>
            <person name="Kohara Y."/>
            <person name="Fujiyama A."/>
            <person name="Anterola A."/>
            <person name="Aoki S."/>
            <person name="Ashton N."/>
            <person name="Barbazuk W.B."/>
            <person name="Barker E."/>
            <person name="Bennetzen J."/>
            <person name="Bezanilla M."/>
            <person name="Blankenship R."/>
            <person name="Cho S.H."/>
            <person name="Dutcher S."/>
            <person name="Estelle M."/>
            <person name="Fawcett J.A."/>
            <person name="Gundlach H."/>
            <person name="Hanada K."/>
            <person name="Heyl A."/>
            <person name="Hicks K.A."/>
            <person name="Hugh J."/>
            <person name="Lohr M."/>
            <person name="Mayer K."/>
            <person name="Melkozernov A."/>
            <person name="Murata T."/>
            <person name="Nelson D."/>
            <person name="Pils B."/>
            <person name="Prigge M."/>
            <person name="Reiss B."/>
            <person name="Renner T."/>
            <person name="Rombauts S."/>
            <person name="Rushton P."/>
            <person name="Sanderfoot A."/>
            <person name="Schween G."/>
            <person name="Shiu S.-H."/>
            <person name="Stueber K."/>
            <person name="Theodoulou F.L."/>
            <person name="Tu H."/>
            <person name="Van de Peer Y."/>
            <person name="Verrier P.J."/>
            <person name="Waters E."/>
            <person name="Wood A."/>
            <person name="Yang L."/>
            <person name="Cove D."/>
            <person name="Cuming A."/>
            <person name="Hasebe M."/>
            <person name="Lucas S."/>
            <person name="Mishler D.B."/>
            <person name="Reski R."/>
            <person name="Grigoriev I."/>
            <person name="Quatrano R.S."/>
            <person name="Boore J.L."/>
        </authorList>
    </citation>
    <scope>NUCLEOTIDE SEQUENCE [LARGE SCALE GENOMIC DNA]</scope>
    <source>
        <strain evidence="2 3">cv. Gransden 2004</strain>
    </source>
</reference>
<sequence length="899" mass="102966">MSSSLTQTLNAITATKLLVLSKQHADFKIHSEKIVASVADAKSARERVQMLLDGINSWQSTDKTSSSSSGTYLDNVKEFLVQAQHDPSISETILRQWELNLNNLLNTEKVKFEYAELFGRLLSEWIASSASFPEKASQDPNLTSSEETSFDDVELPLSDSDTFERVGRKEMHEQRVTFESLVFSAKEINTVALDAYLDKLFSPKEANRILLEMREDLDEFGKEKLFLRNSFKIRDLESTINSLLVADLLSNDKRGTLKEFLSNKTVLTEVADVLNMHLAALPSWSWIPEGSSTDAIAVEMRRQLNGKYRIYMDEEILQAIFLHWIGLQWAAKFKHWFNKFARSSAWKLPHKPLTKVENERRQYFLNEDPNDWKDREYSEFKSVDQLRHAEHMKSFFMSQLPESLEDGARPYDDGEGEENKTDKPSAVAIKQSLLHILVTECLFNTFLYNKFTVVRSDFSWFGPSLPHSSILATLKFFGVPDIWLTFFKKFLSAPIKFVADGPMATTQIRKRGTPMSHSLSDLFGEVVLFPMDFAVNQRANGLFLYRIHDDFWWWNKESQPCVEAWQEMNNFARIVGLEFNNEKTGSVSVGEPLHPDLPVGTIKWGLLKFEETGQFVIDQSLVDAHIEELKLQLKACNHSVFAWVQAYNKYMTSLVNNFGSPPACCSGQRHVDMVISTLQRIQLALFPEHGGSVIDYLATVIQERFGVHDIPAGWFMWPIAMGGLEVKSPFISQLCLREGLPEDPKQVFDTALEAEKEGYTMSQESWDNGTTTRPYTENKSLRNEPFLSYEEYIQNREQRRYLWLQAYQDLTTMPLEHGVQLSSEMVAELGKLSDELSKLTGTGGISGTYYSMTPYWRWIVACFGEGILKKWGGLEVVRPGTLPVGMVEVWQTRKVRWEQ</sequence>
<dbReference type="EMBL" id="ABEU02000003">
    <property type="protein sequence ID" value="PNR58481.1"/>
    <property type="molecule type" value="Genomic_DNA"/>
</dbReference>